<organism evidence="1 2">
    <name type="scientific">Bacillus altitudinis</name>
    <dbReference type="NCBI Taxonomy" id="293387"/>
    <lineage>
        <taxon>Bacteria</taxon>
        <taxon>Bacillati</taxon>
        <taxon>Bacillota</taxon>
        <taxon>Bacilli</taxon>
        <taxon>Bacillales</taxon>
        <taxon>Bacillaceae</taxon>
        <taxon>Bacillus</taxon>
    </lineage>
</organism>
<dbReference type="Proteomes" id="UP000433089">
    <property type="component" value="Unassembled WGS sequence"/>
</dbReference>
<proteinExistence type="predicted"/>
<sequence>MSFLLLEVDEPFERTEVLTVLSLHSTVKNIQYFSFCAKRTI</sequence>
<protein>
    <submittedName>
        <fullName evidence="1">Uncharacterized protein</fullName>
    </submittedName>
</protein>
<evidence type="ECO:0000313" key="1">
    <source>
        <dbReference type="EMBL" id="VXA92937.1"/>
    </source>
</evidence>
<gene>
    <name evidence="1" type="ORF">BACI348_140035</name>
</gene>
<reference evidence="1 2" key="1">
    <citation type="submission" date="2019-10" db="EMBL/GenBank/DDBJ databases">
        <authorList>
            <person name="Karimi E."/>
        </authorList>
    </citation>
    <scope>NUCLEOTIDE SEQUENCE [LARGE SCALE GENOMIC DNA]</scope>
    <source>
        <strain evidence="1">Bacillus sp. 348</strain>
    </source>
</reference>
<name>A0A653LMT3_BACAB</name>
<evidence type="ECO:0000313" key="2">
    <source>
        <dbReference type="Proteomes" id="UP000433089"/>
    </source>
</evidence>
<accession>A0A653LMT3</accession>
<dbReference type="EMBL" id="CABWLH010000006">
    <property type="protein sequence ID" value="VXA92937.1"/>
    <property type="molecule type" value="Genomic_DNA"/>
</dbReference>
<dbReference type="AlphaFoldDB" id="A0A653LMT3"/>